<comment type="caution">
    <text evidence="3">The sequence shown here is derived from an EMBL/GenBank/DDBJ whole genome shotgun (WGS) entry which is preliminary data.</text>
</comment>
<gene>
    <name evidence="3" type="ORF">GTW23_01255</name>
</gene>
<dbReference type="InterPro" id="IPR025538">
    <property type="entry name" value="DUF4424"/>
</dbReference>
<feature type="chain" id="PRO_5046624412" evidence="1">
    <location>
        <begin position="23"/>
        <end position="336"/>
    </location>
</feature>
<evidence type="ECO:0000313" key="3">
    <source>
        <dbReference type="EMBL" id="MCO6406787.1"/>
    </source>
</evidence>
<dbReference type="Gene3D" id="2.60.40.3680">
    <property type="match status" value="2"/>
</dbReference>
<sequence>MNIRVLAWAVCMATVSAPMAMANDTSARLASGGLVFGKQLGVVMQSEDLYISPDVIRVRYVFRNETATDLETIVAFPLPEAAPSGDIGGGYNFGDGVTANFVDFKTWADGTPVVTQVEQKALALGLDRTEILNRLGVPIGSYIPPTDPRSAFHGLSRLSEAEWSELAALGLLRIDPQGHPSPGWTVATTFYWTQVFSAGKDTVIEHQYRPLTGSSFDAPISSDPDNHDAARAAIRFCISEQDRKALHALHDGKIDGRTYTAFSEELGYILKTAANWSGAIRDFHLVIEAREPVDFVFACLPGLKRISPSRLELSEAQFWPFSDLDVLFVISKPLDN</sequence>
<proteinExistence type="predicted"/>
<dbReference type="Pfam" id="PF14415">
    <property type="entry name" value="DUF4424"/>
    <property type="match status" value="1"/>
</dbReference>
<reference evidence="3 4" key="1">
    <citation type="submission" date="2020-01" db="EMBL/GenBank/DDBJ databases">
        <title>Genomes of bacteria type strains.</title>
        <authorList>
            <person name="Chen J."/>
            <person name="Zhu S."/>
            <person name="Yang J."/>
        </authorList>
    </citation>
    <scope>NUCLEOTIDE SEQUENCE [LARGE SCALE GENOMIC DNA]</scope>
    <source>
        <strain evidence="3 4">DSM 16655</strain>
    </source>
</reference>
<keyword evidence="1" id="KW-0732">Signal</keyword>
<accession>A0ABT1CKQ7</accession>
<evidence type="ECO:0000256" key="1">
    <source>
        <dbReference type="SAM" id="SignalP"/>
    </source>
</evidence>
<name>A0ABT1CKQ7_9HYPH</name>
<evidence type="ECO:0000259" key="2">
    <source>
        <dbReference type="Pfam" id="PF14415"/>
    </source>
</evidence>
<protein>
    <submittedName>
        <fullName evidence="3">DUF4424 domain-containing protein</fullName>
    </submittedName>
</protein>
<feature type="signal peptide" evidence="1">
    <location>
        <begin position="1"/>
        <end position="22"/>
    </location>
</feature>
<dbReference type="RefSeq" id="WP_252914333.1">
    <property type="nucleotide sequence ID" value="NZ_JAAAML010000001.1"/>
</dbReference>
<organism evidence="3 4">
    <name type="scientific">Hoeflea alexandrii</name>
    <dbReference type="NCBI Taxonomy" id="288436"/>
    <lineage>
        <taxon>Bacteria</taxon>
        <taxon>Pseudomonadati</taxon>
        <taxon>Pseudomonadota</taxon>
        <taxon>Alphaproteobacteria</taxon>
        <taxon>Hyphomicrobiales</taxon>
        <taxon>Rhizobiaceae</taxon>
        <taxon>Hoeflea</taxon>
    </lineage>
</organism>
<keyword evidence="4" id="KW-1185">Reference proteome</keyword>
<dbReference type="EMBL" id="JAAAML010000001">
    <property type="protein sequence ID" value="MCO6406787.1"/>
    <property type="molecule type" value="Genomic_DNA"/>
</dbReference>
<feature type="domain" description="DUF4424" evidence="2">
    <location>
        <begin position="22"/>
        <end position="327"/>
    </location>
</feature>
<evidence type="ECO:0000313" key="4">
    <source>
        <dbReference type="Proteomes" id="UP001320715"/>
    </source>
</evidence>
<dbReference type="Proteomes" id="UP001320715">
    <property type="component" value="Unassembled WGS sequence"/>
</dbReference>